<proteinExistence type="predicted"/>
<gene>
    <name evidence="1" type="ORF">EVA_21067</name>
</gene>
<comment type="caution">
    <text evidence="1">The sequence shown here is derived from an EMBL/GenBank/DDBJ whole genome shotgun (WGS) entry which is preliminary data.</text>
</comment>
<dbReference type="AlphaFoldDB" id="J9F7F0"/>
<evidence type="ECO:0000313" key="1">
    <source>
        <dbReference type="EMBL" id="EJW90826.1"/>
    </source>
</evidence>
<feature type="non-terminal residue" evidence="1">
    <location>
        <position position="1"/>
    </location>
</feature>
<name>J9F7F0_9ZZZZ</name>
<protein>
    <submittedName>
        <fullName evidence="1">Uncharacterized protein</fullName>
    </submittedName>
</protein>
<dbReference type="EMBL" id="AMCI01008580">
    <property type="protein sequence ID" value="EJW90826.1"/>
    <property type="molecule type" value="Genomic_DNA"/>
</dbReference>
<accession>J9F7F0</accession>
<sequence length="19" mass="2165">DDACILFREYDPNAPIIAE</sequence>
<reference evidence="1" key="1">
    <citation type="journal article" date="2012" name="PLoS ONE">
        <title>Gene sets for utilization of primary and secondary nutrition supplies in the distal gut of endangered iberian lynx.</title>
        <authorList>
            <person name="Alcaide M."/>
            <person name="Messina E."/>
            <person name="Richter M."/>
            <person name="Bargiela R."/>
            <person name="Peplies J."/>
            <person name="Huws S.A."/>
            <person name="Newbold C.J."/>
            <person name="Golyshin P.N."/>
            <person name="Simon M.A."/>
            <person name="Lopez G."/>
            <person name="Yakimov M.M."/>
            <person name="Ferrer M."/>
        </authorList>
    </citation>
    <scope>NUCLEOTIDE SEQUENCE</scope>
</reference>
<organism evidence="1">
    <name type="scientific">gut metagenome</name>
    <dbReference type="NCBI Taxonomy" id="749906"/>
    <lineage>
        <taxon>unclassified sequences</taxon>
        <taxon>metagenomes</taxon>
        <taxon>organismal metagenomes</taxon>
    </lineage>
</organism>